<proteinExistence type="inferred from homology"/>
<reference evidence="13" key="1">
    <citation type="submission" date="2016-01" db="EMBL/GenBank/DDBJ databases">
        <authorList>
            <person name="Mitreva M."/>
            <person name="Pepin K.H."/>
            <person name="Mihindukulasuriya K.A."/>
            <person name="Fulton R."/>
            <person name="Fronick C."/>
            <person name="O'Laughlin M."/>
            <person name="Miner T."/>
            <person name="Herter B."/>
            <person name="Rosa B.A."/>
            <person name="Cordes M."/>
            <person name="Tomlinson C."/>
            <person name="Wollam A."/>
            <person name="Palsikar V.B."/>
            <person name="Mardis E.R."/>
            <person name="Wilson R.K."/>
        </authorList>
    </citation>
    <scope>NUCLEOTIDE SEQUENCE [LARGE SCALE GENOMIC DNA]</scope>
    <source>
        <strain evidence="13">CMW8396</strain>
    </source>
</reference>
<name>A0A133NEL3_9FUSO</name>
<dbReference type="CDD" id="cd03241">
    <property type="entry name" value="ABC_RecN"/>
    <property type="match status" value="2"/>
</dbReference>
<sequence length="555" mass="63768">MLRELKIENLAIIEELDLEFQEGFVVLTGETGAGKSIILSGINLLIGEKASVDMIRDGENSLLAQGVFDITKKQEQDLQKFGISIEDGEVVVRRQLDRNGKSKIYVNSIRVNVTELREIMSSLVDIVGQHSHQMLLNKNNHQKLLDHFLEEKGQIVKKEVESLAKEYDILDRRIKEIEKNRQEALEKKEFYEYQLQEIEKLQLKEGEDEKLEEEYKKIFHAGKIKEKLYNTLYALRDGEYNVSSLLHQSKKNVENLGKYGKEFQEAYESLENISYQLDDCLGVLDELQDSIEVEEGNLDEISKRLDEINRIKNKYNGSIKDILIFRDSIAEKIDFLDENNLEVKTLIEKRKQIAGNYQEKALQLHNERLKVARFIEKELEQELQFLKMEEARLHVRFTEKEGISSEGMEEIEFFISTNLGQSMKPLAKIASGGEVSRIMLAIKVLFSRVDNIPILIFDEIDVGVGGETVKKIGDKLQEIGQRAQVISITHSPAIAARAAQQFYIEKDISGEKTLSSVTELQEEERVREIARMLSGEQVTESVLELAREMLQEGRL</sequence>
<protein>
    <recommendedName>
        <fullName evidence="3 9">DNA repair protein RecN</fullName>
    </recommendedName>
    <alternativeName>
        <fullName evidence="8 9">Recombination protein N</fullName>
    </alternativeName>
</protein>
<dbReference type="PATRIC" id="fig|134605.3.peg.934"/>
<keyword evidence="7 9" id="KW-0234">DNA repair</keyword>
<evidence type="ECO:0000256" key="3">
    <source>
        <dbReference type="ARBA" id="ARBA00021315"/>
    </source>
</evidence>
<dbReference type="PROSITE" id="PS00675">
    <property type="entry name" value="SIGMA54_INTERACT_1"/>
    <property type="match status" value="1"/>
</dbReference>
<keyword evidence="4" id="KW-0547">Nucleotide-binding</keyword>
<dbReference type="Gene3D" id="3.40.50.300">
    <property type="entry name" value="P-loop containing nucleotide triphosphate hydrolases"/>
    <property type="match status" value="2"/>
</dbReference>
<dbReference type="GO" id="GO:0006310">
    <property type="term" value="P:DNA recombination"/>
    <property type="evidence" value="ECO:0007669"/>
    <property type="project" value="InterPro"/>
</dbReference>
<evidence type="ECO:0000256" key="10">
    <source>
        <dbReference type="SAM" id="Coils"/>
    </source>
</evidence>
<evidence type="ECO:0000256" key="7">
    <source>
        <dbReference type="ARBA" id="ARBA00023204"/>
    </source>
</evidence>
<evidence type="ECO:0000313" key="13">
    <source>
        <dbReference type="Proteomes" id="UP000070617"/>
    </source>
</evidence>
<evidence type="ECO:0000256" key="9">
    <source>
        <dbReference type="PIRNR" id="PIRNR003128"/>
    </source>
</evidence>
<dbReference type="PANTHER" id="PTHR11059:SF0">
    <property type="entry name" value="DNA REPAIR PROTEIN RECN"/>
    <property type="match status" value="1"/>
</dbReference>
<dbReference type="PIRSF" id="PIRSF003128">
    <property type="entry name" value="RecN"/>
    <property type="match status" value="1"/>
</dbReference>
<keyword evidence="6" id="KW-0067">ATP-binding</keyword>
<keyword evidence="5 9" id="KW-0227">DNA damage</keyword>
<dbReference type="InterPro" id="IPR025662">
    <property type="entry name" value="Sigma_54_int_dom_ATP-bd_1"/>
</dbReference>
<evidence type="ECO:0000256" key="8">
    <source>
        <dbReference type="ARBA" id="ARBA00033408"/>
    </source>
</evidence>
<dbReference type="PANTHER" id="PTHR11059">
    <property type="entry name" value="DNA REPAIR PROTEIN RECN"/>
    <property type="match status" value="1"/>
</dbReference>
<evidence type="ECO:0000256" key="4">
    <source>
        <dbReference type="ARBA" id="ARBA00022741"/>
    </source>
</evidence>
<evidence type="ECO:0000313" key="12">
    <source>
        <dbReference type="EMBL" id="KXA14718.1"/>
    </source>
</evidence>
<dbReference type="Proteomes" id="UP000070617">
    <property type="component" value="Unassembled WGS sequence"/>
</dbReference>
<dbReference type="Gene3D" id="6.10.140.1090">
    <property type="match status" value="1"/>
</dbReference>
<dbReference type="GO" id="GO:0005524">
    <property type="term" value="F:ATP binding"/>
    <property type="evidence" value="ECO:0007669"/>
    <property type="project" value="UniProtKB-KW"/>
</dbReference>
<accession>A0A133NEL3</accession>
<dbReference type="STRING" id="134605.HMPREF3206_00937"/>
<evidence type="ECO:0000256" key="2">
    <source>
        <dbReference type="ARBA" id="ARBA00009441"/>
    </source>
</evidence>
<dbReference type="AlphaFoldDB" id="A0A133NEL3"/>
<dbReference type="InterPro" id="IPR004604">
    <property type="entry name" value="DNA_recomb/repair_RecN"/>
</dbReference>
<comment type="caution">
    <text evidence="12">The sequence shown here is derived from an EMBL/GenBank/DDBJ whole genome shotgun (WGS) entry which is preliminary data.</text>
</comment>
<dbReference type="RefSeq" id="WP_060793635.1">
    <property type="nucleotide sequence ID" value="NZ_KQ956534.1"/>
</dbReference>
<evidence type="ECO:0000256" key="5">
    <source>
        <dbReference type="ARBA" id="ARBA00022763"/>
    </source>
</evidence>
<dbReference type="Pfam" id="PF02463">
    <property type="entry name" value="SMC_N"/>
    <property type="match status" value="1"/>
</dbReference>
<dbReference type="SUPFAM" id="SSF52540">
    <property type="entry name" value="P-loop containing nucleoside triphosphate hydrolases"/>
    <property type="match status" value="2"/>
</dbReference>
<dbReference type="GO" id="GO:0043590">
    <property type="term" value="C:bacterial nucleoid"/>
    <property type="evidence" value="ECO:0007669"/>
    <property type="project" value="TreeGrafter"/>
</dbReference>
<gene>
    <name evidence="12" type="ORF">HMPREF3206_00937</name>
</gene>
<dbReference type="EMBL" id="LRPX01000040">
    <property type="protein sequence ID" value="KXA14718.1"/>
    <property type="molecule type" value="Genomic_DNA"/>
</dbReference>
<dbReference type="GO" id="GO:0009432">
    <property type="term" value="P:SOS response"/>
    <property type="evidence" value="ECO:0007669"/>
    <property type="project" value="TreeGrafter"/>
</dbReference>
<dbReference type="InterPro" id="IPR027417">
    <property type="entry name" value="P-loop_NTPase"/>
</dbReference>
<feature type="coiled-coil region" evidence="10">
    <location>
        <begin position="160"/>
        <end position="201"/>
    </location>
</feature>
<evidence type="ECO:0000256" key="1">
    <source>
        <dbReference type="ARBA" id="ARBA00003618"/>
    </source>
</evidence>
<keyword evidence="10" id="KW-0175">Coiled coil</keyword>
<organism evidence="12 13">
    <name type="scientific">Fusobacterium equinum</name>
    <dbReference type="NCBI Taxonomy" id="134605"/>
    <lineage>
        <taxon>Bacteria</taxon>
        <taxon>Fusobacteriati</taxon>
        <taxon>Fusobacteriota</taxon>
        <taxon>Fusobacteriia</taxon>
        <taxon>Fusobacteriales</taxon>
        <taxon>Fusobacteriaceae</taxon>
        <taxon>Fusobacterium</taxon>
    </lineage>
</organism>
<dbReference type="InterPro" id="IPR003395">
    <property type="entry name" value="RecF/RecN/SMC_N"/>
</dbReference>
<feature type="coiled-coil region" evidence="10">
    <location>
        <begin position="284"/>
        <end position="311"/>
    </location>
</feature>
<comment type="similarity">
    <text evidence="2 9">Belongs to the RecN family.</text>
</comment>
<comment type="function">
    <text evidence="1 9">May be involved in recombinational repair of damaged DNA.</text>
</comment>
<dbReference type="NCBIfam" id="TIGR00634">
    <property type="entry name" value="recN"/>
    <property type="match status" value="1"/>
</dbReference>
<evidence type="ECO:0000256" key="6">
    <source>
        <dbReference type="ARBA" id="ARBA00022840"/>
    </source>
</evidence>
<dbReference type="GO" id="GO:0006281">
    <property type="term" value="P:DNA repair"/>
    <property type="evidence" value="ECO:0007669"/>
    <property type="project" value="UniProtKB-KW"/>
</dbReference>
<keyword evidence="13" id="KW-1185">Reference proteome</keyword>
<evidence type="ECO:0000259" key="11">
    <source>
        <dbReference type="Pfam" id="PF02463"/>
    </source>
</evidence>
<feature type="domain" description="RecF/RecN/SMC N-terminal" evidence="11">
    <location>
        <begin position="2"/>
        <end position="505"/>
    </location>
</feature>
<dbReference type="FunFam" id="3.40.50.300:FF:000319">
    <property type="entry name" value="DNA repair protein RecN"/>
    <property type="match status" value="1"/>
</dbReference>